<feature type="domain" description="DUF7707" evidence="3">
    <location>
        <begin position="29"/>
        <end position="126"/>
    </location>
</feature>
<keyword evidence="5" id="KW-1185">Reference proteome</keyword>
<dbReference type="PANTHER" id="PTHR38118">
    <property type="entry name" value="ANCHORED CELL WALL PROTEIN 11-RELATED"/>
    <property type="match status" value="1"/>
</dbReference>
<dbReference type="Pfam" id="PF24808">
    <property type="entry name" value="DUF7707"/>
    <property type="match status" value="1"/>
</dbReference>
<feature type="signal peptide" evidence="2">
    <location>
        <begin position="1"/>
        <end position="19"/>
    </location>
</feature>
<organism evidence="4 5">
    <name type="scientific">Lophiotrema nucula</name>
    <dbReference type="NCBI Taxonomy" id="690887"/>
    <lineage>
        <taxon>Eukaryota</taxon>
        <taxon>Fungi</taxon>
        <taxon>Dikarya</taxon>
        <taxon>Ascomycota</taxon>
        <taxon>Pezizomycotina</taxon>
        <taxon>Dothideomycetes</taxon>
        <taxon>Pleosporomycetidae</taxon>
        <taxon>Pleosporales</taxon>
        <taxon>Lophiotremataceae</taxon>
        <taxon>Lophiotrema</taxon>
    </lineage>
</organism>
<reference evidence="4" key="1">
    <citation type="journal article" date="2020" name="Stud. Mycol.">
        <title>101 Dothideomycetes genomes: a test case for predicting lifestyles and emergence of pathogens.</title>
        <authorList>
            <person name="Haridas S."/>
            <person name="Albert R."/>
            <person name="Binder M."/>
            <person name="Bloem J."/>
            <person name="Labutti K."/>
            <person name="Salamov A."/>
            <person name="Andreopoulos B."/>
            <person name="Baker S."/>
            <person name="Barry K."/>
            <person name="Bills G."/>
            <person name="Bluhm B."/>
            <person name="Cannon C."/>
            <person name="Castanera R."/>
            <person name="Culley D."/>
            <person name="Daum C."/>
            <person name="Ezra D."/>
            <person name="Gonzalez J."/>
            <person name="Henrissat B."/>
            <person name="Kuo A."/>
            <person name="Liang C."/>
            <person name="Lipzen A."/>
            <person name="Lutzoni F."/>
            <person name="Magnuson J."/>
            <person name="Mondo S."/>
            <person name="Nolan M."/>
            <person name="Ohm R."/>
            <person name="Pangilinan J."/>
            <person name="Park H.-J."/>
            <person name="Ramirez L."/>
            <person name="Alfaro M."/>
            <person name="Sun H."/>
            <person name="Tritt A."/>
            <person name="Yoshinaga Y."/>
            <person name="Zwiers L.-H."/>
            <person name="Turgeon B."/>
            <person name="Goodwin S."/>
            <person name="Spatafora J."/>
            <person name="Crous P."/>
            <person name="Grigoriev I."/>
        </authorList>
    </citation>
    <scope>NUCLEOTIDE SEQUENCE</scope>
    <source>
        <strain evidence="4">CBS 627.86</strain>
    </source>
</reference>
<gene>
    <name evidence="4" type="ORF">BDV96DRAFT_503596</name>
</gene>
<name>A0A6A5YQL7_9PLEO</name>
<feature type="chain" id="PRO_5025675713" description="DUF7707 domain-containing protein" evidence="2">
    <location>
        <begin position="20"/>
        <end position="196"/>
    </location>
</feature>
<feature type="region of interest" description="Disordered" evidence="1">
    <location>
        <begin position="134"/>
        <end position="165"/>
    </location>
</feature>
<dbReference type="AlphaFoldDB" id="A0A6A5YQL7"/>
<dbReference type="InterPro" id="IPR056124">
    <property type="entry name" value="DUF7707"/>
</dbReference>
<sequence>MLYATLTVAFATLASFVNAQLPNNIQPCCTISPNSVNSTVRESWCQAQKNTCPQICGGFSKLNSTCDSTTLTFNCICGDGTTPNMSDYQQSVPGQMCRQWFSACITASGDDLQEQEACKAVSCGNKTISAQQSSVASSSPTGSSGASTSSGGDAASATGAAPSSASSGAATAIAIAREYGTPLLAGGFAALFGLAL</sequence>
<accession>A0A6A5YQL7</accession>
<evidence type="ECO:0000256" key="1">
    <source>
        <dbReference type="SAM" id="MobiDB-lite"/>
    </source>
</evidence>
<dbReference type="PANTHER" id="PTHR38118:SF2">
    <property type="entry name" value="CDP-ALCOHOL PHOSPHATIDYLTRANSFERASE PROTEIN"/>
    <property type="match status" value="1"/>
</dbReference>
<dbReference type="Proteomes" id="UP000799770">
    <property type="component" value="Unassembled WGS sequence"/>
</dbReference>
<evidence type="ECO:0000313" key="5">
    <source>
        <dbReference type="Proteomes" id="UP000799770"/>
    </source>
</evidence>
<dbReference type="EMBL" id="ML977344">
    <property type="protein sequence ID" value="KAF2109004.1"/>
    <property type="molecule type" value="Genomic_DNA"/>
</dbReference>
<evidence type="ECO:0000259" key="3">
    <source>
        <dbReference type="Pfam" id="PF24808"/>
    </source>
</evidence>
<evidence type="ECO:0000313" key="4">
    <source>
        <dbReference type="EMBL" id="KAF2109004.1"/>
    </source>
</evidence>
<evidence type="ECO:0000256" key="2">
    <source>
        <dbReference type="SAM" id="SignalP"/>
    </source>
</evidence>
<keyword evidence="2" id="KW-0732">Signal</keyword>
<dbReference type="OrthoDB" id="2121879at2759"/>
<protein>
    <recommendedName>
        <fullName evidence="3">DUF7707 domain-containing protein</fullName>
    </recommendedName>
</protein>
<proteinExistence type="predicted"/>